<sequence length="22" mass="2499">MTRNGSMDCCKTFLKMLTTVAF</sequence>
<organism evidence="1">
    <name type="scientific">Arundo donax</name>
    <name type="common">Giant reed</name>
    <name type="synonym">Donax arundinaceus</name>
    <dbReference type="NCBI Taxonomy" id="35708"/>
    <lineage>
        <taxon>Eukaryota</taxon>
        <taxon>Viridiplantae</taxon>
        <taxon>Streptophyta</taxon>
        <taxon>Embryophyta</taxon>
        <taxon>Tracheophyta</taxon>
        <taxon>Spermatophyta</taxon>
        <taxon>Magnoliopsida</taxon>
        <taxon>Liliopsida</taxon>
        <taxon>Poales</taxon>
        <taxon>Poaceae</taxon>
        <taxon>PACMAD clade</taxon>
        <taxon>Arundinoideae</taxon>
        <taxon>Arundineae</taxon>
        <taxon>Arundo</taxon>
    </lineage>
</organism>
<proteinExistence type="predicted"/>
<dbReference type="EMBL" id="GBRH01183511">
    <property type="protein sequence ID" value="JAE14385.1"/>
    <property type="molecule type" value="Transcribed_RNA"/>
</dbReference>
<protein>
    <submittedName>
        <fullName evidence="1">Uncharacterized protein</fullName>
    </submittedName>
</protein>
<evidence type="ECO:0000313" key="1">
    <source>
        <dbReference type="EMBL" id="JAE14385.1"/>
    </source>
</evidence>
<name>A0A0A9FNJ8_ARUDO</name>
<dbReference type="AlphaFoldDB" id="A0A0A9FNJ8"/>
<accession>A0A0A9FNJ8</accession>
<reference evidence="1" key="1">
    <citation type="submission" date="2014-09" db="EMBL/GenBank/DDBJ databases">
        <authorList>
            <person name="Magalhaes I.L.F."/>
            <person name="Oliveira U."/>
            <person name="Santos F.R."/>
            <person name="Vidigal T.H.D.A."/>
            <person name="Brescovit A.D."/>
            <person name="Santos A.J."/>
        </authorList>
    </citation>
    <scope>NUCLEOTIDE SEQUENCE</scope>
    <source>
        <tissue evidence="1">Shoot tissue taken approximately 20 cm above the soil surface</tissue>
    </source>
</reference>
<reference evidence="1" key="2">
    <citation type="journal article" date="2015" name="Data Brief">
        <title>Shoot transcriptome of the giant reed, Arundo donax.</title>
        <authorList>
            <person name="Barrero R.A."/>
            <person name="Guerrero F.D."/>
            <person name="Moolhuijzen P."/>
            <person name="Goolsby J.A."/>
            <person name="Tidwell J."/>
            <person name="Bellgard S.E."/>
            <person name="Bellgard M.I."/>
        </authorList>
    </citation>
    <scope>NUCLEOTIDE SEQUENCE</scope>
    <source>
        <tissue evidence="1">Shoot tissue taken approximately 20 cm above the soil surface</tissue>
    </source>
</reference>